<accession>Q0EY06</accession>
<dbReference type="InterPro" id="IPR051049">
    <property type="entry name" value="Dienelactone_hydrolase-like"/>
</dbReference>
<evidence type="ECO:0000313" key="2">
    <source>
        <dbReference type="EMBL" id="EAU54220.1"/>
    </source>
</evidence>
<dbReference type="AlphaFoldDB" id="Q0EY06"/>
<dbReference type="FunCoup" id="Q0EY06">
    <property type="interactions" value="306"/>
</dbReference>
<keyword evidence="3" id="KW-1185">Reference proteome</keyword>
<dbReference type="Pfam" id="PF01738">
    <property type="entry name" value="DLH"/>
    <property type="match status" value="1"/>
</dbReference>
<dbReference type="EMBL" id="AATS01000011">
    <property type="protein sequence ID" value="EAU54220.1"/>
    <property type="molecule type" value="Genomic_DNA"/>
</dbReference>
<dbReference type="HOGENOM" id="CLU_054590_7_2_0"/>
<dbReference type="Proteomes" id="UP000005297">
    <property type="component" value="Unassembled WGS sequence"/>
</dbReference>
<name>Q0EY06_9PROT</name>
<protein>
    <submittedName>
        <fullName evidence="2">Putative transmembrane protein</fullName>
    </submittedName>
</protein>
<dbReference type="GO" id="GO:0016787">
    <property type="term" value="F:hydrolase activity"/>
    <property type="evidence" value="ECO:0007669"/>
    <property type="project" value="InterPro"/>
</dbReference>
<keyword evidence="2" id="KW-0812">Transmembrane</keyword>
<dbReference type="SUPFAM" id="SSF53474">
    <property type="entry name" value="alpha/beta-Hydrolases"/>
    <property type="match status" value="1"/>
</dbReference>
<evidence type="ECO:0000259" key="1">
    <source>
        <dbReference type="Pfam" id="PF01738"/>
    </source>
</evidence>
<evidence type="ECO:0000313" key="3">
    <source>
        <dbReference type="Proteomes" id="UP000005297"/>
    </source>
</evidence>
<reference evidence="2 3" key="1">
    <citation type="submission" date="2006-09" db="EMBL/GenBank/DDBJ databases">
        <authorList>
            <person name="Emerson D."/>
            <person name="Ferriera S."/>
            <person name="Johnson J."/>
            <person name="Kravitz S."/>
            <person name="Halpern A."/>
            <person name="Remington K."/>
            <person name="Beeson K."/>
            <person name="Tran B."/>
            <person name="Rogers Y.-H."/>
            <person name="Friedman R."/>
            <person name="Venter J.C."/>
        </authorList>
    </citation>
    <scope>NUCLEOTIDE SEQUENCE [LARGE SCALE GENOMIC DNA]</scope>
    <source>
        <strain evidence="2 3">PV-1</strain>
    </source>
</reference>
<feature type="domain" description="Dienelactone hydrolase" evidence="1">
    <location>
        <begin position="23"/>
        <end position="235"/>
    </location>
</feature>
<comment type="caution">
    <text evidence="2">The sequence shown here is derived from an EMBL/GenBank/DDBJ whole genome shotgun (WGS) entry which is preliminary data.</text>
</comment>
<dbReference type="InterPro" id="IPR002925">
    <property type="entry name" value="Dienelactn_hydro"/>
</dbReference>
<dbReference type="STRING" id="314344.AL013_06015"/>
<dbReference type="PANTHER" id="PTHR46623">
    <property type="entry name" value="CARBOXYMETHYLENEBUTENOLIDASE-RELATED"/>
    <property type="match status" value="1"/>
</dbReference>
<dbReference type="InParanoid" id="Q0EY06"/>
<gene>
    <name evidence="2" type="ORF">SPV1_05647</name>
</gene>
<keyword evidence="2" id="KW-0472">Membrane</keyword>
<organism evidence="2 3">
    <name type="scientific">Mariprofundus ferrooxydans PV-1</name>
    <dbReference type="NCBI Taxonomy" id="314345"/>
    <lineage>
        <taxon>Bacteria</taxon>
        <taxon>Pseudomonadati</taxon>
        <taxon>Pseudomonadota</taxon>
        <taxon>Candidatius Mariprofundia</taxon>
        <taxon>Mariprofundales</taxon>
        <taxon>Mariprofundaceae</taxon>
        <taxon>Mariprofundus</taxon>
    </lineage>
</organism>
<dbReference type="Gene3D" id="3.40.50.1820">
    <property type="entry name" value="alpha/beta hydrolase"/>
    <property type="match status" value="1"/>
</dbReference>
<dbReference type="PANTHER" id="PTHR46623:SF6">
    <property type="entry name" value="ALPHA_BETA-HYDROLASES SUPERFAMILY PROTEIN"/>
    <property type="match status" value="1"/>
</dbReference>
<dbReference type="eggNOG" id="COG0412">
    <property type="taxonomic scope" value="Bacteria"/>
</dbReference>
<dbReference type="InterPro" id="IPR029058">
    <property type="entry name" value="AB_hydrolase_fold"/>
</dbReference>
<proteinExistence type="predicted"/>
<sequence>MQRLEEVMGDMISIKRPDGGMSKAYLAEPKAGNCAPGIVVIQEWWGLNDQIRRVADKLAAAGFRALVPDLYRGELALEANEAEHLMTSLDFGDAAGQEIRGAVQYLKGSGSTRVGVTGFCMGGALTLLSAVFVPESDANATWYGYPPLEYVDASKIKAPLLGHWGTRDQVFPVSGVDALEAKLREANVDFEFHRYDAKHAFANEEADLKNFPPLGYNPDAAELAWKRTLAFFEKHLQ</sequence>